<proteinExistence type="predicted"/>
<evidence type="ECO:0000313" key="2">
    <source>
        <dbReference type="EMBL" id="KAG5628218.1"/>
    </source>
</evidence>
<dbReference type="Proteomes" id="UP000824120">
    <property type="component" value="Chromosome 2"/>
</dbReference>
<name>A0A9J6AVE5_SOLCO</name>
<keyword evidence="3" id="KW-1185">Reference proteome</keyword>
<protein>
    <recommendedName>
        <fullName evidence="1">Carboxypeptidase A inhibitor-like domain-containing protein</fullName>
    </recommendedName>
</protein>
<evidence type="ECO:0000259" key="1">
    <source>
        <dbReference type="Pfam" id="PF02977"/>
    </source>
</evidence>
<dbReference type="AlphaFoldDB" id="A0A9J6AVE5"/>
<comment type="caution">
    <text evidence="2">The sequence shown here is derived from an EMBL/GenBank/DDBJ whole genome shotgun (WGS) entry which is preliminary data.</text>
</comment>
<dbReference type="InterPro" id="IPR004231">
    <property type="entry name" value="COpept_A_inh-like"/>
</dbReference>
<gene>
    <name evidence="2" type="ORF">H5410_013436</name>
</gene>
<organism evidence="2 3">
    <name type="scientific">Solanum commersonii</name>
    <name type="common">Commerson's wild potato</name>
    <name type="synonym">Commerson's nightshade</name>
    <dbReference type="NCBI Taxonomy" id="4109"/>
    <lineage>
        <taxon>Eukaryota</taxon>
        <taxon>Viridiplantae</taxon>
        <taxon>Streptophyta</taxon>
        <taxon>Embryophyta</taxon>
        <taxon>Tracheophyta</taxon>
        <taxon>Spermatophyta</taxon>
        <taxon>Magnoliopsida</taxon>
        <taxon>eudicotyledons</taxon>
        <taxon>Gunneridae</taxon>
        <taxon>Pentapetalae</taxon>
        <taxon>asterids</taxon>
        <taxon>lamiids</taxon>
        <taxon>Solanales</taxon>
        <taxon>Solanaceae</taxon>
        <taxon>Solanoideae</taxon>
        <taxon>Solaneae</taxon>
        <taxon>Solanum</taxon>
    </lineage>
</organism>
<dbReference type="OrthoDB" id="1301610at2759"/>
<accession>A0A9J6AVE5</accession>
<sequence>MEVNGVLPSIFSHLRLCRFHSFSKCTYYRLSSSVVSPCNRCSKLESINMPLLGMENNSPGVRLYKFLSLLQQIKIRGWIHYSSYFSEKSNIPNVNQAYAMVLQDESQKLGAGRGVTMSCSRKLQEMGERDMSLDIIVIEQILILVGDIVTCLKRCYVQSDCNDGWLCSDCTNDALDQGGKNCDNFTASGLGYFTMLSRSQAN</sequence>
<reference evidence="2 3" key="1">
    <citation type="submission" date="2020-09" db="EMBL/GenBank/DDBJ databases">
        <title>De no assembly of potato wild relative species, Solanum commersonii.</title>
        <authorList>
            <person name="Cho K."/>
        </authorList>
    </citation>
    <scope>NUCLEOTIDE SEQUENCE [LARGE SCALE GENOMIC DNA]</scope>
    <source>
        <strain evidence="2">LZ3.2</strain>
        <tissue evidence="2">Leaf</tissue>
    </source>
</reference>
<feature type="domain" description="Carboxypeptidase A inhibitor-like" evidence="1">
    <location>
        <begin position="147"/>
        <end position="179"/>
    </location>
</feature>
<evidence type="ECO:0000313" key="3">
    <source>
        <dbReference type="Proteomes" id="UP000824120"/>
    </source>
</evidence>
<dbReference type="EMBL" id="JACXVP010000002">
    <property type="protein sequence ID" value="KAG5628218.1"/>
    <property type="molecule type" value="Genomic_DNA"/>
</dbReference>
<dbReference type="Pfam" id="PF02977">
    <property type="entry name" value="CarbpepA_inh"/>
    <property type="match status" value="1"/>
</dbReference>